<protein>
    <submittedName>
        <fullName evidence="12">Tuftelin-interacting protein 11-like</fullName>
    </submittedName>
</protein>
<evidence type="ECO:0000256" key="4">
    <source>
        <dbReference type="ARBA" id="ARBA00022728"/>
    </source>
</evidence>
<dbReference type="GO" id="GO:0071008">
    <property type="term" value="C:U2-type post-mRNA release spliceosomal complex"/>
    <property type="evidence" value="ECO:0007669"/>
    <property type="project" value="TreeGrafter"/>
</dbReference>
<keyword evidence="8" id="KW-0175">Coiled coil</keyword>
<feature type="compositionally biased region" description="Pro residues" evidence="9">
    <location>
        <begin position="682"/>
        <end position="695"/>
    </location>
</feature>
<evidence type="ECO:0000313" key="12">
    <source>
        <dbReference type="RefSeq" id="XP_018024152.1"/>
    </source>
</evidence>
<dbReference type="InterPro" id="IPR045211">
    <property type="entry name" value="TFP11/STIP/Ntr1"/>
</dbReference>
<dbReference type="GeneID" id="108679921"/>
<dbReference type="AlphaFoldDB" id="A0A8B7PEW7"/>
<dbReference type="PROSITE" id="PS50174">
    <property type="entry name" value="G_PATCH"/>
    <property type="match status" value="1"/>
</dbReference>
<evidence type="ECO:0000256" key="7">
    <source>
        <dbReference type="PIRNR" id="PIRNR017706"/>
    </source>
</evidence>
<dbReference type="RefSeq" id="XP_018024152.1">
    <property type="nucleotide sequence ID" value="XM_018168663.2"/>
</dbReference>
<organism evidence="11 12">
    <name type="scientific">Hyalella azteca</name>
    <name type="common">Amphipod</name>
    <dbReference type="NCBI Taxonomy" id="294128"/>
    <lineage>
        <taxon>Eukaryota</taxon>
        <taxon>Metazoa</taxon>
        <taxon>Ecdysozoa</taxon>
        <taxon>Arthropoda</taxon>
        <taxon>Crustacea</taxon>
        <taxon>Multicrustacea</taxon>
        <taxon>Malacostraca</taxon>
        <taxon>Eumalacostraca</taxon>
        <taxon>Peracarida</taxon>
        <taxon>Amphipoda</taxon>
        <taxon>Senticaudata</taxon>
        <taxon>Talitrida</taxon>
        <taxon>Talitroidea</taxon>
        <taxon>Hyalellidae</taxon>
        <taxon>Hyalella</taxon>
    </lineage>
</organism>
<evidence type="ECO:0000256" key="8">
    <source>
        <dbReference type="SAM" id="Coils"/>
    </source>
</evidence>
<dbReference type="GO" id="GO:0003676">
    <property type="term" value="F:nucleic acid binding"/>
    <property type="evidence" value="ECO:0007669"/>
    <property type="project" value="InterPro"/>
</dbReference>
<dbReference type="CTD" id="44238"/>
<dbReference type="InterPro" id="IPR024933">
    <property type="entry name" value="TFP11"/>
</dbReference>
<evidence type="ECO:0000256" key="2">
    <source>
        <dbReference type="ARBA" id="ARBA00010900"/>
    </source>
</evidence>
<sequence length="774" mass="88055">MAEEDMESFEVTDFDLENEFAGAKRSHRFTKEQQIYGVWAEHSDGEEAGQMTVADDEEVGPKLVTSKAQLGAMAGDSGGGRRNVMGSTLTVAKGGSNIGSWEKHTTGIGSKLLKSMGYKEGMGLGKNLQGISTPVEANKRKGKGAIGFYGSERSERSIKDYPVHDSDEEDKKKFEEELHHWRKSGDSNKKVKYLYKSADEVIKEGRNKKIRHIDDSHISKTKVIDMTGPETRVLSSYHAITGQKSLVASYEESRKQKYEKFDVPELIHNVQMLLEMSEEDIIKNARRKEQQSNRIVHIEHEKEQLDAVIAKEERELHTLDEALLLLEKLETRFSEKALTLDEVAQIFDKLHNEFREVYIGYELPYLGPHYLTALFKEALSTWNPLVNPTQHQHLFRFWQKLLEGTASNQGVLDQPMDPYHQLLHDTWFTAVRSTILGPWEPRDCGPLIALIEAWKPPLIPVWLCAQILQNVVLPRLTRAVHEWNPLVDAVPIHTWLHPWLPHLSDHMHTIYPVIRQKLASALVHWHPSDRSANLVLSPWVGVFSEVSMNSLLQSSIQPPLEKVLLELPINLHAQNLQPWYWFRDWEDILPVSSQLDILERCFFPRWFQALGTWLSSGPVHTEVVAWYKGWRDLIPSRIIGHPQIQQKFQQALEVSRRALSFQSGAGDQFGILISSLAKLVEAPPPPPPGSPPPSSPVASSSLTDEARVGTLRDITERRCAERGIVFVPLLDKTHMNRPVYRCGKRQISFQKNLIYANTETGWMPTSLNTLLDEA</sequence>
<dbReference type="InterPro" id="IPR022159">
    <property type="entry name" value="STIP/TFIP11_N"/>
</dbReference>
<comment type="subcellular location">
    <subcellularLocation>
        <location evidence="1 7">Nucleus</location>
    </subcellularLocation>
</comment>
<feature type="coiled-coil region" evidence="8">
    <location>
        <begin position="295"/>
        <end position="329"/>
    </location>
</feature>
<dbReference type="Pfam" id="PF01585">
    <property type="entry name" value="G-patch"/>
    <property type="match status" value="1"/>
</dbReference>
<dbReference type="Proteomes" id="UP000694843">
    <property type="component" value="Unplaced"/>
</dbReference>
<evidence type="ECO:0000256" key="9">
    <source>
        <dbReference type="SAM" id="MobiDB-lite"/>
    </source>
</evidence>
<dbReference type="PANTHER" id="PTHR23329">
    <property type="entry name" value="TUFTELIN-INTERACTING PROTEIN 11-RELATED"/>
    <property type="match status" value="1"/>
</dbReference>
<keyword evidence="6 7" id="KW-0539">Nucleus</keyword>
<dbReference type="PANTHER" id="PTHR23329:SF1">
    <property type="entry name" value="TUFTELIN-INTERACTING PROTEIN 11"/>
    <property type="match status" value="1"/>
</dbReference>
<reference evidence="12" key="1">
    <citation type="submission" date="2025-08" db="UniProtKB">
        <authorList>
            <consortium name="RefSeq"/>
        </authorList>
    </citation>
    <scope>IDENTIFICATION</scope>
    <source>
        <tissue evidence="12">Whole organism</tissue>
    </source>
</reference>
<evidence type="ECO:0000256" key="3">
    <source>
        <dbReference type="ARBA" id="ARBA00022664"/>
    </source>
</evidence>
<dbReference type="InterPro" id="IPR022783">
    <property type="entry name" value="GCFC_dom"/>
</dbReference>
<dbReference type="GO" id="GO:0000390">
    <property type="term" value="P:spliceosomal complex disassembly"/>
    <property type="evidence" value="ECO:0007669"/>
    <property type="project" value="InterPro"/>
</dbReference>
<dbReference type="OMA" id="CEQDIIQ"/>
<keyword evidence="5 7" id="KW-0508">mRNA splicing</keyword>
<evidence type="ECO:0000313" key="11">
    <source>
        <dbReference type="Proteomes" id="UP000694843"/>
    </source>
</evidence>
<proteinExistence type="inferred from homology"/>
<dbReference type="OrthoDB" id="4822at2759"/>
<dbReference type="PIRSF" id="PIRSF017706">
    <property type="entry name" value="TFIP11"/>
    <property type="match status" value="1"/>
</dbReference>
<feature type="region of interest" description="Disordered" evidence="9">
    <location>
        <begin position="682"/>
        <end position="704"/>
    </location>
</feature>
<dbReference type="Pfam" id="PF07842">
    <property type="entry name" value="GCFC"/>
    <property type="match status" value="1"/>
</dbReference>
<dbReference type="SMART" id="SM00443">
    <property type="entry name" value="G_patch"/>
    <property type="match status" value="1"/>
</dbReference>
<evidence type="ECO:0000256" key="5">
    <source>
        <dbReference type="ARBA" id="ARBA00023187"/>
    </source>
</evidence>
<gene>
    <name evidence="12" type="primary">LOC108679921</name>
</gene>
<feature type="domain" description="G-patch" evidence="10">
    <location>
        <begin position="105"/>
        <end position="151"/>
    </location>
</feature>
<dbReference type="Pfam" id="PF12457">
    <property type="entry name" value="TIP_N"/>
    <property type="match status" value="1"/>
</dbReference>
<accession>A0A8B7PEW7</accession>
<name>A0A8B7PEW7_HYAAZ</name>
<keyword evidence="4 7" id="KW-0747">Spliceosome</keyword>
<dbReference type="KEGG" id="hazt:108679921"/>
<dbReference type="InterPro" id="IPR000467">
    <property type="entry name" value="G_patch_dom"/>
</dbReference>
<evidence type="ECO:0000259" key="10">
    <source>
        <dbReference type="PROSITE" id="PS50174"/>
    </source>
</evidence>
<comment type="similarity">
    <text evidence="2 7">Belongs to the TFP11/STIP family.</text>
</comment>
<evidence type="ECO:0000256" key="1">
    <source>
        <dbReference type="ARBA" id="ARBA00004123"/>
    </source>
</evidence>
<keyword evidence="3 7" id="KW-0507">mRNA processing</keyword>
<evidence type="ECO:0000256" key="6">
    <source>
        <dbReference type="ARBA" id="ARBA00023242"/>
    </source>
</evidence>
<keyword evidence="11" id="KW-1185">Reference proteome</keyword>